<evidence type="ECO:0000313" key="3">
    <source>
        <dbReference type="EMBL" id="KCW61574.1"/>
    </source>
</evidence>
<evidence type="ECO:0000256" key="1">
    <source>
        <dbReference type="SAM" id="MobiDB-lite"/>
    </source>
</evidence>
<dbReference type="PANTHER" id="PTHR46137:SF14">
    <property type="entry name" value="LRAT DOMAIN-CONTAINING PROTEIN"/>
    <property type="match status" value="1"/>
</dbReference>
<proteinExistence type="predicted"/>
<feature type="compositionally biased region" description="Pro residues" evidence="1">
    <location>
        <begin position="21"/>
        <end position="30"/>
    </location>
</feature>
<name>A0A059B6B9_EUCGR</name>
<dbReference type="Gramene" id="KCW61574">
    <property type="protein sequence ID" value="KCW61574"/>
    <property type="gene ID" value="EUGRSUZ_H04309"/>
</dbReference>
<dbReference type="Gene3D" id="3.90.1720.10">
    <property type="entry name" value="endopeptidase domain like (from Nostoc punctiforme)"/>
    <property type="match status" value="1"/>
</dbReference>
<accession>A0A059B6B9</accession>
<dbReference type="PANTHER" id="PTHR46137">
    <property type="entry name" value="OS05G0310600 PROTEIN"/>
    <property type="match status" value="1"/>
</dbReference>
<dbReference type="InterPro" id="IPR007053">
    <property type="entry name" value="LRAT_dom"/>
</dbReference>
<evidence type="ECO:0000259" key="2">
    <source>
        <dbReference type="PROSITE" id="PS51934"/>
    </source>
</evidence>
<organism evidence="3">
    <name type="scientific">Eucalyptus grandis</name>
    <name type="common">Flooded gum</name>
    <dbReference type="NCBI Taxonomy" id="71139"/>
    <lineage>
        <taxon>Eukaryota</taxon>
        <taxon>Viridiplantae</taxon>
        <taxon>Streptophyta</taxon>
        <taxon>Embryophyta</taxon>
        <taxon>Tracheophyta</taxon>
        <taxon>Spermatophyta</taxon>
        <taxon>Magnoliopsida</taxon>
        <taxon>eudicotyledons</taxon>
        <taxon>Gunneridae</taxon>
        <taxon>Pentapetalae</taxon>
        <taxon>rosids</taxon>
        <taxon>malvids</taxon>
        <taxon>Myrtales</taxon>
        <taxon>Myrtaceae</taxon>
        <taxon>Myrtoideae</taxon>
        <taxon>Eucalypteae</taxon>
        <taxon>Eucalyptus</taxon>
    </lineage>
</organism>
<dbReference type="EMBL" id="KK198760">
    <property type="protein sequence ID" value="KCW61574.1"/>
    <property type="molecule type" value="Genomic_DNA"/>
</dbReference>
<dbReference type="InParanoid" id="A0A059B6B9"/>
<dbReference type="Pfam" id="PF04970">
    <property type="entry name" value="LRAT"/>
    <property type="match status" value="1"/>
</dbReference>
<dbReference type="AlphaFoldDB" id="A0A059B6B9"/>
<sequence>MWDRAPFLAHVRGPRRGRTAIPPPHAPPLGPSQRQKSNTYWPHVRTCPNVSNMLDYVLGCQRTRKTCPCFIAPNFFLCFSSLPITPYSSSSSSFIAIIRCSTKCRKDGKIEVLLQSAAPPFLLVAVMVQVFKGVNPASSPHCRQRSITQDIDPAMQHRIASTPKLSSSGNKLVAVPPLEALVEGIYVGEGKVIYLTRTGVEEMSIHHFHQEGKKLYSLRLYAYGRPQLGYWLSKWGTCTSLPKTKSPQEVVNKARELHEHDSFGKYDLINSNCEHFASFCWASIQASTQTALVSACL</sequence>
<feature type="domain" description="LRAT" evidence="2">
    <location>
        <begin position="172"/>
        <end position="289"/>
    </location>
</feature>
<dbReference type="PROSITE" id="PS51934">
    <property type="entry name" value="LRAT"/>
    <property type="match status" value="1"/>
</dbReference>
<feature type="region of interest" description="Disordered" evidence="1">
    <location>
        <begin position="13"/>
        <end position="36"/>
    </location>
</feature>
<protein>
    <recommendedName>
        <fullName evidence="2">LRAT domain-containing protein</fullName>
    </recommendedName>
</protein>
<gene>
    <name evidence="3" type="ORF">EUGRSUZ_H04309</name>
</gene>
<reference evidence="3" key="1">
    <citation type="submission" date="2013-07" db="EMBL/GenBank/DDBJ databases">
        <title>The genome of Eucalyptus grandis.</title>
        <authorList>
            <person name="Schmutz J."/>
            <person name="Hayes R."/>
            <person name="Myburg A."/>
            <person name="Tuskan G."/>
            <person name="Grattapaglia D."/>
            <person name="Rokhsar D.S."/>
        </authorList>
    </citation>
    <scope>NUCLEOTIDE SEQUENCE</scope>
    <source>
        <tissue evidence="3">Leaf extractions</tissue>
    </source>
</reference>